<dbReference type="EMBL" id="VSSQ01006501">
    <property type="protein sequence ID" value="MPM32916.1"/>
    <property type="molecule type" value="Genomic_DNA"/>
</dbReference>
<dbReference type="FunFam" id="3.40.50.10090:FF:000002">
    <property type="entry name" value="Bifunctional uroporphyrinogen-III C-methyltransferase/uroporphyrinogen-III synthase"/>
    <property type="match status" value="1"/>
</dbReference>
<dbReference type="Gene3D" id="3.40.1010.10">
    <property type="entry name" value="Cobalt-precorrin-4 Transmethylase, Domain 1"/>
    <property type="match status" value="1"/>
</dbReference>
<keyword evidence="8" id="KW-0456">Lyase</keyword>
<dbReference type="InterPro" id="IPR035996">
    <property type="entry name" value="4pyrrol_Methylase_sf"/>
</dbReference>
<sequence>MGTGPGDPDLLTLMAVQTLSDADAVIMDSADLSAILDHPAVHLKAGVTPECLACHHDGRPLTPSNRAKEVLRLANRGQRVVRLVKGDPFMDANVADEAAVCVKGGIDFEIVPGVSSLTAVPEYVGIALNNADGIHFVSATDGTFTRAQSAQWAPTGTLVVNARVDVVADIAEAAMSSGRPATEAALAVLGGGSTAQTTVLTTLVQLAEAVHAAGLADSALVHVMIGPAVEQRDDLTWYESKPLFGWRVLVPRTKDQAGPLVTRLRTYGAMPEEVPTISVEPPRSPQQMDKAIRGLVEGRFEWVCFTSVNALKAVRERFEQYGLDARAFSGLKVAAVGVTTANALRAWGIEPEIVPTGEQSARGLAAEFPPFDPALDPINRVFLPRADIATETLKAGLTALGWEVEDVTAYRTVRAAPPPAPVREAIKTGQFDAVVFTSSSTVRNLVGIAGKPHACTVIAAIGPRTAKTCEEHGLRVDVIAPTPSAVGLADALAGFAADRRDGYLAKGQPVPKPSETRRGARSRRRTS</sequence>
<dbReference type="EC" id="4.99.1.4" evidence="8"/>
<dbReference type="Gene3D" id="3.40.50.10090">
    <property type="match status" value="2"/>
</dbReference>
<dbReference type="CDD" id="cd06578">
    <property type="entry name" value="HemD"/>
    <property type="match status" value="1"/>
</dbReference>
<evidence type="ECO:0000313" key="8">
    <source>
        <dbReference type="EMBL" id="MPM32916.1"/>
    </source>
</evidence>
<keyword evidence="3" id="KW-0949">S-adenosyl-L-methionine</keyword>
<reference evidence="8" key="1">
    <citation type="submission" date="2019-08" db="EMBL/GenBank/DDBJ databases">
        <authorList>
            <person name="Kucharzyk K."/>
            <person name="Murdoch R.W."/>
            <person name="Higgins S."/>
            <person name="Loffler F."/>
        </authorList>
    </citation>
    <scope>NUCLEOTIDE SEQUENCE</scope>
</reference>
<dbReference type="PANTHER" id="PTHR45790:SF3">
    <property type="entry name" value="S-ADENOSYL-L-METHIONINE-DEPENDENT UROPORPHYRINOGEN III METHYLTRANSFERASE, CHLOROPLASTIC"/>
    <property type="match status" value="1"/>
</dbReference>
<keyword evidence="4" id="KW-0627">Porphyrin biosynthesis</keyword>
<dbReference type="Pfam" id="PF00590">
    <property type="entry name" value="TP_methylase"/>
    <property type="match status" value="1"/>
</dbReference>
<protein>
    <submittedName>
        <fullName evidence="8">Siroheme synthase</fullName>
        <ecNumber evidence="8">4.99.1.4</ecNumber>
    </submittedName>
</protein>
<evidence type="ECO:0000256" key="5">
    <source>
        <dbReference type="SAM" id="MobiDB-lite"/>
    </source>
</evidence>
<dbReference type="GO" id="GO:0004851">
    <property type="term" value="F:uroporphyrin-III C-methyltransferase activity"/>
    <property type="evidence" value="ECO:0007669"/>
    <property type="project" value="TreeGrafter"/>
</dbReference>
<dbReference type="SUPFAM" id="SSF53790">
    <property type="entry name" value="Tetrapyrrole methylase"/>
    <property type="match status" value="1"/>
</dbReference>
<dbReference type="GO" id="GO:0019354">
    <property type="term" value="P:siroheme biosynthetic process"/>
    <property type="evidence" value="ECO:0007669"/>
    <property type="project" value="TreeGrafter"/>
</dbReference>
<dbReference type="AlphaFoldDB" id="A0A644YWJ7"/>
<dbReference type="SUPFAM" id="SSF69618">
    <property type="entry name" value="HemD-like"/>
    <property type="match status" value="1"/>
</dbReference>
<comment type="caution">
    <text evidence="8">The sequence shown here is derived from an EMBL/GenBank/DDBJ whole genome shotgun (WGS) entry which is preliminary data.</text>
</comment>
<evidence type="ECO:0000256" key="1">
    <source>
        <dbReference type="ARBA" id="ARBA00022603"/>
    </source>
</evidence>
<dbReference type="GO" id="GO:0032259">
    <property type="term" value="P:methylation"/>
    <property type="evidence" value="ECO:0007669"/>
    <property type="project" value="UniProtKB-KW"/>
</dbReference>
<evidence type="ECO:0000256" key="2">
    <source>
        <dbReference type="ARBA" id="ARBA00022679"/>
    </source>
</evidence>
<dbReference type="FunFam" id="3.40.50.10090:FF:000001">
    <property type="entry name" value="Bifunctional uroporphyrinogen-III C-methyltransferase/uroporphyrinogen-III synthase"/>
    <property type="match status" value="1"/>
</dbReference>
<dbReference type="InterPro" id="IPR036108">
    <property type="entry name" value="4pyrrol_syn_uPrphyn_synt_sf"/>
</dbReference>
<feature type="domain" description="Tetrapyrrole methylase" evidence="6">
    <location>
        <begin position="2"/>
        <end position="206"/>
    </location>
</feature>
<dbReference type="InterPro" id="IPR014776">
    <property type="entry name" value="4pyrrole_Mease_sub2"/>
</dbReference>
<dbReference type="InterPro" id="IPR014777">
    <property type="entry name" value="4pyrrole_Mease_sub1"/>
</dbReference>
<gene>
    <name evidence="8" type="primary">cysG_22</name>
    <name evidence="8" type="ORF">SDC9_79483</name>
</gene>
<evidence type="ECO:0000256" key="4">
    <source>
        <dbReference type="ARBA" id="ARBA00023244"/>
    </source>
</evidence>
<dbReference type="InterPro" id="IPR000878">
    <property type="entry name" value="4pyrrol_Mease"/>
</dbReference>
<dbReference type="GO" id="GO:0004852">
    <property type="term" value="F:uroporphyrinogen-III synthase activity"/>
    <property type="evidence" value="ECO:0007669"/>
    <property type="project" value="InterPro"/>
</dbReference>
<dbReference type="InterPro" id="IPR050161">
    <property type="entry name" value="Siro_Cobalamin_biosynth"/>
</dbReference>
<evidence type="ECO:0000256" key="3">
    <source>
        <dbReference type="ARBA" id="ARBA00022691"/>
    </source>
</evidence>
<name>A0A644YWJ7_9ZZZZ</name>
<dbReference type="Pfam" id="PF02602">
    <property type="entry name" value="HEM4"/>
    <property type="match status" value="1"/>
</dbReference>
<dbReference type="InterPro" id="IPR003754">
    <property type="entry name" value="4pyrrol_synth_uPrphyn_synth"/>
</dbReference>
<feature type="region of interest" description="Disordered" evidence="5">
    <location>
        <begin position="503"/>
        <end position="527"/>
    </location>
</feature>
<feature type="domain" description="Tetrapyrrole biosynthesis uroporphyrinogen III synthase" evidence="7">
    <location>
        <begin position="260"/>
        <end position="488"/>
    </location>
</feature>
<organism evidence="8">
    <name type="scientific">bioreactor metagenome</name>
    <dbReference type="NCBI Taxonomy" id="1076179"/>
    <lineage>
        <taxon>unclassified sequences</taxon>
        <taxon>metagenomes</taxon>
        <taxon>ecological metagenomes</taxon>
    </lineage>
</organism>
<keyword evidence="1" id="KW-0489">Methyltransferase</keyword>
<dbReference type="Gene3D" id="3.30.950.10">
    <property type="entry name" value="Methyltransferase, Cobalt-precorrin-4 Transmethylase, Domain 2"/>
    <property type="match status" value="1"/>
</dbReference>
<keyword evidence="2" id="KW-0808">Transferase</keyword>
<evidence type="ECO:0000259" key="7">
    <source>
        <dbReference type="Pfam" id="PF02602"/>
    </source>
</evidence>
<evidence type="ECO:0000259" key="6">
    <source>
        <dbReference type="Pfam" id="PF00590"/>
    </source>
</evidence>
<accession>A0A644YWJ7</accession>
<dbReference type="GO" id="GO:0051266">
    <property type="term" value="F:sirohydrochlorin ferrochelatase activity"/>
    <property type="evidence" value="ECO:0007669"/>
    <property type="project" value="UniProtKB-EC"/>
</dbReference>
<proteinExistence type="predicted"/>
<dbReference type="PANTHER" id="PTHR45790">
    <property type="entry name" value="SIROHEME SYNTHASE-RELATED"/>
    <property type="match status" value="1"/>
</dbReference>